<proteinExistence type="predicted"/>
<keyword evidence="1" id="KW-0812">Transmembrane</keyword>
<accession>A0A8J6P520</accession>
<dbReference type="Proteomes" id="UP000605201">
    <property type="component" value="Unassembled WGS sequence"/>
</dbReference>
<comment type="caution">
    <text evidence="2">The sequence shown here is derived from an EMBL/GenBank/DDBJ whole genome shotgun (WGS) entry which is preliminary data.</text>
</comment>
<protein>
    <submittedName>
        <fullName evidence="2">Uncharacterized protein</fullName>
    </submittedName>
</protein>
<name>A0A8J6P520_9BACT</name>
<feature type="transmembrane region" description="Helical" evidence="1">
    <location>
        <begin position="40"/>
        <end position="58"/>
    </location>
</feature>
<dbReference type="EMBL" id="JACNIG010000463">
    <property type="protein sequence ID" value="MBC8434583.1"/>
    <property type="molecule type" value="Genomic_DNA"/>
</dbReference>
<evidence type="ECO:0000313" key="3">
    <source>
        <dbReference type="Proteomes" id="UP000605201"/>
    </source>
</evidence>
<keyword evidence="1" id="KW-1133">Transmembrane helix</keyword>
<sequence length="106" mass="12531">MAGIIWFTVIIGKPFTLQYARADLPQERWYDEALFRNTRFIAIFWGVLLLIPTTFSTFRYFYPGTLPDRFYFGLSLSCIIFGVAYTTYFKRMKRKQREQGKKGGQS</sequence>
<evidence type="ECO:0000313" key="2">
    <source>
        <dbReference type="EMBL" id="MBC8434583.1"/>
    </source>
</evidence>
<dbReference type="AlphaFoldDB" id="A0A8J6P520"/>
<organism evidence="2 3">
    <name type="scientific">Candidatus Desulfatibia vada</name>
    <dbReference type="NCBI Taxonomy" id="2841696"/>
    <lineage>
        <taxon>Bacteria</taxon>
        <taxon>Pseudomonadati</taxon>
        <taxon>Thermodesulfobacteriota</taxon>
        <taxon>Desulfobacteria</taxon>
        <taxon>Desulfobacterales</taxon>
        <taxon>Desulfobacterales incertae sedis</taxon>
        <taxon>Candidatus Desulfatibia</taxon>
    </lineage>
</organism>
<feature type="transmembrane region" description="Helical" evidence="1">
    <location>
        <begin position="70"/>
        <end position="89"/>
    </location>
</feature>
<reference evidence="2 3" key="1">
    <citation type="submission" date="2020-08" db="EMBL/GenBank/DDBJ databases">
        <title>Bridging the membrane lipid divide: bacteria of the FCB group superphylum have the potential to synthesize archaeal ether lipids.</title>
        <authorList>
            <person name="Villanueva L."/>
            <person name="Von Meijenfeldt F.A.B."/>
            <person name="Westbye A.B."/>
            <person name="Yadav S."/>
            <person name="Hopmans E.C."/>
            <person name="Dutilh B.E."/>
            <person name="Sinninghe Damste J.S."/>
        </authorList>
    </citation>
    <scope>NUCLEOTIDE SEQUENCE [LARGE SCALE GENOMIC DNA]</scope>
    <source>
        <strain evidence="2">NIOZ-UU17</strain>
    </source>
</reference>
<evidence type="ECO:0000256" key="1">
    <source>
        <dbReference type="SAM" id="Phobius"/>
    </source>
</evidence>
<keyword evidence="1" id="KW-0472">Membrane</keyword>
<gene>
    <name evidence="2" type="ORF">H8D96_21955</name>
</gene>